<gene>
    <name evidence="2" type="ORF">ElyMa_006775200</name>
</gene>
<dbReference type="GO" id="GO:0016020">
    <property type="term" value="C:membrane"/>
    <property type="evidence" value="ECO:0007669"/>
    <property type="project" value="TreeGrafter"/>
</dbReference>
<accession>A0AAV4J1V4</accession>
<evidence type="ECO:0000256" key="1">
    <source>
        <dbReference type="ARBA" id="ARBA00022536"/>
    </source>
</evidence>
<comment type="caution">
    <text evidence="2">The sequence shown here is derived from an EMBL/GenBank/DDBJ whole genome shotgun (WGS) entry which is preliminary data.</text>
</comment>
<dbReference type="GO" id="GO:0016322">
    <property type="term" value="P:neuron remodeling"/>
    <property type="evidence" value="ECO:0007669"/>
    <property type="project" value="TreeGrafter"/>
</dbReference>
<keyword evidence="1" id="KW-0245">EGF-like domain</keyword>
<dbReference type="GO" id="GO:0016358">
    <property type="term" value="P:dendrite development"/>
    <property type="evidence" value="ECO:0007669"/>
    <property type="project" value="TreeGrafter"/>
</dbReference>
<dbReference type="EMBL" id="BMAT01013582">
    <property type="protein sequence ID" value="GFS15623.1"/>
    <property type="molecule type" value="Genomic_DNA"/>
</dbReference>
<evidence type="ECO:0000313" key="2">
    <source>
        <dbReference type="EMBL" id="GFS15623.1"/>
    </source>
</evidence>
<proteinExistence type="predicted"/>
<dbReference type="PANTHER" id="PTHR24043:SF0">
    <property type="entry name" value="SCAVENGER RECEPTOR CLASS F MEMBER 1"/>
    <property type="match status" value="1"/>
</dbReference>
<reference evidence="2 3" key="1">
    <citation type="journal article" date="2021" name="Elife">
        <title>Chloroplast acquisition without the gene transfer in kleptoplastic sea slugs, Plakobranchus ocellatus.</title>
        <authorList>
            <person name="Maeda T."/>
            <person name="Takahashi S."/>
            <person name="Yoshida T."/>
            <person name="Shimamura S."/>
            <person name="Takaki Y."/>
            <person name="Nagai Y."/>
            <person name="Toyoda A."/>
            <person name="Suzuki Y."/>
            <person name="Arimoto A."/>
            <person name="Ishii H."/>
            <person name="Satoh N."/>
            <person name="Nishiyama T."/>
            <person name="Hasebe M."/>
            <person name="Maruyama T."/>
            <person name="Minagawa J."/>
            <person name="Obokata J."/>
            <person name="Shigenobu S."/>
        </authorList>
    </citation>
    <scope>NUCLEOTIDE SEQUENCE [LARGE SCALE GENOMIC DNA]</scope>
</reference>
<feature type="non-terminal residue" evidence="2">
    <location>
        <position position="1"/>
    </location>
</feature>
<dbReference type="Proteomes" id="UP000762676">
    <property type="component" value="Unassembled WGS sequence"/>
</dbReference>
<evidence type="ECO:0000313" key="3">
    <source>
        <dbReference type="Proteomes" id="UP000762676"/>
    </source>
</evidence>
<sequence>CNFNTYGTNCSKRCSRNCGQPYKACHHVTGKCFSGCVVGYEGERCDLPCRFDTYGMNCSQMCSLYCRGKDVGISCNPKTGECRAGCDGGFIGPKCESGKYIFAKCYRQCC</sequence>
<dbReference type="GO" id="GO:0007157">
    <property type="term" value="P:heterophilic cell-cell adhesion via plasma membrane cell adhesion molecules"/>
    <property type="evidence" value="ECO:0007669"/>
    <property type="project" value="TreeGrafter"/>
</dbReference>
<organism evidence="2 3">
    <name type="scientific">Elysia marginata</name>
    <dbReference type="NCBI Taxonomy" id="1093978"/>
    <lineage>
        <taxon>Eukaryota</taxon>
        <taxon>Metazoa</taxon>
        <taxon>Spiralia</taxon>
        <taxon>Lophotrochozoa</taxon>
        <taxon>Mollusca</taxon>
        <taxon>Gastropoda</taxon>
        <taxon>Heterobranchia</taxon>
        <taxon>Euthyneura</taxon>
        <taxon>Panpulmonata</taxon>
        <taxon>Sacoglossa</taxon>
        <taxon>Placobranchoidea</taxon>
        <taxon>Plakobranchidae</taxon>
        <taxon>Elysia</taxon>
    </lineage>
</organism>
<dbReference type="PANTHER" id="PTHR24043">
    <property type="entry name" value="SCAVENGER RECEPTOR CLASS F"/>
    <property type="match status" value="1"/>
</dbReference>
<keyword evidence="3" id="KW-1185">Reference proteome</keyword>
<protein>
    <submittedName>
        <fullName evidence="2">Multiple epidermal growth factor-like domains 6</fullName>
    </submittedName>
</protein>
<dbReference type="GO" id="GO:0005044">
    <property type="term" value="F:scavenger receptor activity"/>
    <property type="evidence" value="ECO:0007669"/>
    <property type="project" value="InterPro"/>
</dbReference>
<dbReference type="AlphaFoldDB" id="A0AAV4J1V4"/>
<dbReference type="InterPro" id="IPR042635">
    <property type="entry name" value="MEGF10/SREC1/2-like"/>
</dbReference>
<dbReference type="Gene3D" id="2.170.300.10">
    <property type="entry name" value="Tie2 ligand-binding domain superfamily"/>
    <property type="match status" value="1"/>
</dbReference>
<name>A0AAV4J1V4_9GAST</name>
<dbReference type="GO" id="GO:0030169">
    <property type="term" value="F:low-density lipoprotein particle binding"/>
    <property type="evidence" value="ECO:0007669"/>
    <property type="project" value="TreeGrafter"/>
</dbReference>